<feature type="non-terminal residue" evidence="2">
    <location>
        <position position="121"/>
    </location>
</feature>
<dbReference type="GO" id="GO:0016226">
    <property type="term" value="P:iron-sulfur cluster assembly"/>
    <property type="evidence" value="ECO:0007669"/>
    <property type="project" value="InterPro"/>
</dbReference>
<dbReference type="PANTHER" id="PTHR43011">
    <property type="entry name" value="IRON-SULFUR CLUSTER ASSEMBLY 2 HOMOLOG, MITOCHONDRIAL"/>
    <property type="match status" value="1"/>
</dbReference>
<proteinExistence type="predicted"/>
<dbReference type="EMBL" id="UINC01196583">
    <property type="protein sequence ID" value="SVE13648.1"/>
    <property type="molecule type" value="Genomic_DNA"/>
</dbReference>
<sequence length="121" mass="13172">MFTLTDNAKAQIVSVCNKEDSDAVRFSIKGGGCSGFEYNWAVEKEYIPEEYDRTLDLADGRRFVVDNVSINYIAGATIDFVTEVMGSSFKVTNPNASSSCGCGESVGFDSMLDYESDSVTL</sequence>
<name>A0A383B2L2_9ZZZZ</name>
<dbReference type="Gene3D" id="2.60.300.12">
    <property type="entry name" value="HesB-like domain"/>
    <property type="match status" value="1"/>
</dbReference>
<accession>A0A383B2L2</accession>
<dbReference type="Pfam" id="PF01521">
    <property type="entry name" value="Fe-S_biosyn"/>
    <property type="match status" value="1"/>
</dbReference>
<feature type="domain" description="Core" evidence="1">
    <location>
        <begin position="2"/>
        <end position="104"/>
    </location>
</feature>
<dbReference type="GO" id="GO:0051539">
    <property type="term" value="F:4 iron, 4 sulfur cluster binding"/>
    <property type="evidence" value="ECO:0007669"/>
    <property type="project" value="TreeGrafter"/>
</dbReference>
<gene>
    <name evidence="2" type="ORF">METZ01_LOCUS466502</name>
</gene>
<reference evidence="2" key="1">
    <citation type="submission" date="2018-05" db="EMBL/GenBank/DDBJ databases">
        <authorList>
            <person name="Lanie J.A."/>
            <person name="Ng W.-L."/>
            <person name="Kazmierczak K.M."/>
            <person name="Andrzejewski T.M."/>
            <person name="Davidsen T.M."/>
            <person name="Wayne K.J."/>
            <person name="Tettelin H."/>
            <person name="Glass J.I."/>
            <person name="Rusch D."/>
            <person name="Podicherti R."/>
            <person name="Tsui H.-C.T."/>
            <person name="Winkler M.E."/>
        </authorList>
    </citation>
    <scope>NUCLEOTIDE SEQUENCE</scope>
</reference>
<dbReference type="InterPro" id="IPR016092">
    <property type="entry name" value="ATAP"/>
</dbReference>
<evidence type="ECO:0000313" key="2">
    <source>
        <dbReference type="EMBL" id="SVE13648.1"/>
    </source>
</evidence>
<evidence type="ECO:0000259" key="1">
    <source>
        <dbReference type="Pfam" id="PF01521"/>
    </source>
</evidence>
<protein>
    <recommendedName>
        <fullName evidence="1">Core domain-containing protein</fullName>
    </recommendedName>
</protein>
<dbReference type="GO" id="GO:0005506">
    <property type="term" value="F:iron ion binding"/>
    <property type="evidence" value="ECO:0007669"/>
    <property type="project" value="TreeGrafter"/>
</dbReference>
<organism evidence="2">
    <name type="scientific">marine metagenome</name>
    <dbReference type="NCBI Taxonomy" id="408172"/>
    <lineage>
        <taxon>unclassified sequences</taxon>
        <taxon>metagenomes</taxon>
        <taxon>ecological metagenomes</taxon>
    </lineage>
</organism>
<dbReference type="GO" id="GO:0051537">
    <property type="term" value="F:2 iron, 2 sulfur cluster binding"/>
    <property type="evidence" value="ECO:0007669"/>
    <property type="project" value="TreeGrafter"/>
</dbReference>
<dbReference type="NCBIfam" id="TIGR00049">
    <property type="entry name" value="iron-sulfur cluster assembly accessory protein"/>
    <property type="match status" value="1"/>
</dbReference>
<dbReference type="PANTHER" id="PTHR43011:SF1">
    <property type="entry name" value="IRON-SULFUR CLUSTER ASSEMBLY 2 HOMOLOG, MITOCHONDRIAL"/>
    <property type="match status" value="1"/>
</dbReference>
<dbReference type="InterPro" id="IPR035903">
    <property type="entry name" value="HesB-like_dom_sf"/>
</dbReference>
<dbReference type="AlphaFoldDB" id="A0A383B2L2"/>
<dbReference type="InterPro" id="IPR000361">
    <property type="entry name" value="ATAP_core_dom"/>
</dbReference>
<dbReference type="SUPFAM" id="SSF89360">
    <property type="entry name" value="HesB-like domain"/>
    <property type="match status" value="1"/>
</dbReference>